<evidence type="ECO:0000256" key="3">
    <source>
        <dbReference type="ARBA" id="ARBA00022741"/>
    </source>
</evidence>
<dbReference type="PROSITE" id="PS50893">
    <property type="entry name" value="ABC_TRANSPORTER_2"/>
    <property type="match status" value="2"/>
</dbReference>
<name>A0A080M6X8_9PROT</name>
<evidence type="ECO:0000313" key="12">
    <source>
        <dbReference type="Proteomes" id="UP000509684"/>
    </source>
</evidence>
<dbReference type="Pfam" id="PF00005">
    <property type="entry name" value="ABC_tran"/>
    <property type="match status" value="2"/>
</dbReference>
<accession>A0A7D5NG49</accession>
<reference evidence="10" key="3">
    <citation type="submission" date="2020-06" db="EMBL/GenBank/DDBJ databases">
        <authorList>
            <person name="Arumugam K."/>
            <person name="Besarab I."/>
            <person name="Haryono M."/>
            <person name="Bagci C."/>
            <person name="Beier S."/>
            <person name="Buchfink B."/>
            <person name="Gorska A."/>
            <person name="Qiu G."/>
            <person name="Huson D.H."/>
            <person name="Williams R.B."/>
        </authorList>
    </citation>
    <scope>NUCLEOTIDE SEQUENCE</scope>
    <source>
        <strain evidence="10">SSA1</strain>
    </source>
</reference>
<protein>
    <recommendedName>
        <fullName evidence="6">Probable ATP-binding protein YbiT</fullName>
    </recommendedName>
</protein>
<dbReference type="SMART" id="SM00382">
    <property type="entry name" value="AAA"/>
    <property type="match status" value="2"/>
</dbReference>
<evidence type="ECO:0000256" key="2">
    <source>
        <dbReference type="ARBA" id="ARBA00022737"/>
    </source>
</evidence>
<organism evidence="9 11">
    <name type="scientific">Candidatus Accumulibacter cognatus</name>
    <dbReference type="NCBI Taxonomy" id="2954383"/>
    <lineage>
        <taxon>Bacteria</taxon>
        <taxon>Pseudomonadati</taxon>
        <taxon>Pseudomonadota</taxon>
        <taxon>Betaproteobacteria</taxon>
        <taxon>Candidatus Accumulibacter</taxon>
    </lineage>
</organism>
<dbReference type="AlphaFoldDB" id="A0A080M6X8"/>
<keyword evidence="1" id="KW-1003">Cell membrane</keyword>
<proteinExistence type="inferred from homology"/>
<dbReference type="CDD" id="cd03221">
    <property type="entry name" value="ABCF_EF-3"/>
    <property type="match status" value="2"/>
</dbReference>
<accession>A0A080M6X8</accession>
<feature type="domain" description="ABC transporter" evidence="8">
    <location>
        <begin position="2"/>
        <end position="252"/>
    </location>
</feature>
<dbReference type="RefSeq" id="WP_034948297.1">
    <property type="nucleotide sequence ID" value="NZ_JDST02000038.1"/>
</dbReference>
<sequence>MLVANNITMQFGVKPLFENVSIKFGEGYRYGLIGANGSGKSTFMKILAGELEPTAGNVSKDLHERMAYLRQDQFAFEAQRVIDVVMMGHEQMWACMLEKDAIYANPEASEEDYMHAADLEARFAEYGGYTAEARAGELLLGVGIPAAQHFGPMSDVAPGWKLRVLLIQALFADPDILLLDEPTNNLDIATIRWLENTINERNSTMIIISHDRHFLNQVCTHMADLDYGKISVYPGNYDDFMEASTQARERQQSANAKAKERIAELQNFVRRFSANASKAKQATSRLKLIDKLKPEDVKPSSRQYPWIRFEFDEKEKLHRQAVEIQNLSFGYHDSERKIFNKLDLTLNGGDRLAIIGENGVGKTTLLKLLMGELSPQRGSIKWADKARPGYYAQDHANEFNSDLSLTAWISGYARSSAGDGDDLSTLVRGTLGRLLFSGNEVQKAVKVISGGEQGRMIFGKLMLMRPNVLVLDEPTNHLDMESIESLNTALEKFKGTLIFVSHDREFVSSLATRILEVRTDGKAISYLGNYEEYLASQGIA</sequence>
<dbReference type="InterPro" id="IPR050611">
    <property type="entry name" value="ABCF"/>
</dbReference>
<dbReference type="FunFam" id="3.40.50.300:FF:000011">
    <property type="entry name" value="Putative ABC transporter ATP-binding component"/>
    <property type="match status" value="1"/>
</dbReference>
<dbReference type="NCBIfam" id="NF011646">
    <property type="entry name" value="PRK15064.1"/>
    <property type="match status" value="1"/>
</dbReference>
<dbReference type="Proteomes" id="UP000021315">
    <property type="component" value="Unassembled WGS sequence"/>
</dbReference>
<dbReference type="InterPro" id="IPR003439">
    <property type="entry name" value="ABC_transporter-like_ATP-bd"/>
</dbReference>
<dbReference type="FunFam" id="3.40.50.300:FF:000070">
    <property type="entry name" value="Putative ABC transporter ATP-binding component"/>
    <property type="match status" value="1"/>
</dbReference>
<keyword evidence="11" id="KW-1185">Reference proteome</keyword>
<dbReference type="GO" id="GO:0016887">
    <property type="term" value="F:ATP hydrolysis activity"/>
    <property type="evidence" value="ECO:0007669"/>
    <property type="project" value="InterPro"/>
</dbReference>
<keyword evidence="3" id="KW-0547">Nucleotide-binding</keyword>
<keyword evidence="4 9" id="KW-0067">ATP-binding</keyword>
<dbReference type="Proteomes" id="UP000509684">
    <property type="component" value="Chromosome"/>
</dbReference>
<reference evidence="10 12" key="2">
    <citation type="journal article" date="2019" name="Microbiome">
        <title>Annotated bacterial chromosomes from frame-shift-corrected long-read metagenomic data.</title>
        <authorList>
            <person name="Arumugam K."/>
            <person name="Bagci C."/>
            <person name="Bessarab I."/>
            <person name="Beier S."/>
            <person name="Buchfink B."/>
            <person name="Gorska A."/>
            <person name="Qiu G."/>
            <person name="Huson D.H."/>
            <person name="Williams R.B.H."/>
        </authorList>
    </citation>
    <scope>NUCLEOTIDE SEQUENCE [LARGE SCALE GENOMIC DNA]</scope>
    <source>
        <strain evidence="10">SSA1</strain>
    </source>
</reference>
<evidence type="ECO:0000313" key="11">
    <source>
        <dbReference type="Proteomes" id="UP000021315"/>
    </source>
</evidence>
<dbReference type="STRING" id="1453999.AW06_001875"/>
<evidence type="ECO:0000256" key="7">
    <source>
        <dbReference type="SAM" id="Coils"/>
    </source>
</evidence>
<evidence type="ECO:0000256" key="6">
    <source>
        <dbReference type="ARBA" id="ARBA00074044"/>
    </source>
</evidence>
<dbReference type="InterPro" id="IPR003593">
    <property type="entry name" value="AAA+_ATPase"/>
</dbReference>
<evidence type="ECO:0000256" key="1">
    <source>
        <dbReference type="ARBA" id="ARBA00022475"/>
    </source>
</evidence>
<dbReference type="PANTHER" id="PTHR19211">
    <property type="entry name" value="ATP-BINDING TRANSPORT PROTEIN-RELATED"/>
    <property type="match status" value="1"/>
</dbReference>
<evidence type="ECO:0000259" key="8">
    <source>
        <dbReference type="PROSITE" id="PS50893"/>
    </source>
</evidence>
<dbReference type="InterPro" id="IPR032781">
    <property type="entry name" value="ABC_tran_Xtn"/>
</dbReference>
<evidence type="ECO:0000256" key="5">
    <source>
        <dbReference type="ARBA" id="ARBA00061551"/>
    </source>
</evidence>
<evidence type="ECO:0000313" key="9">
    <source>
        <dbReference type="EMBL" id="KFB77027.1"/>
    </source>
</evidence>
<keyword evidence="2" id="KW-0677">Repeat</keyword>
<feature type="coiled-coil region" evidence="7">
    <location>
        <begin position="241"/>
        <end position="275"/>
    </location>
</feature>
<keyword evidence="7" id="KW-0175">Coiled coil</keyword>
<dbReference type="EMBL" id="JDST02000038">
    <property type="protein sequence ID" value="KFB77027.1"/>
    <property type="molecule type" value="Genomic_DNA"/>
</dbReference>
<evidence type="ECO:0000313" key="10">
    <source>
        <dbReference type="EMBL" id="QLH52313.1"/>
    </source>
</evidence>
<dbReference type="PANTHER" id="PTHR19211:SF96">
    <property type="entry name" value="ATP-BINDING PROTEIN YBIT-RELATED"/>
    <property type="match status" value="1"/>
</dbReference>
<dbReference type="EMBL" id="CP058708">
    <property type="protein sequence ID" value="QLH52313.1"/>
    <property type="molecule type" value="Genomic_DNA"/>
</dbReference>
<dbReference type="GO" id="GO:0005524">
    <property type="term" value="F:ATP binding"/>
    <property type="evidence" value="ECO:0007669"/>
    <property type="project" value="UniProtKB-KW"/>
</dbReference>
<dbReference type="Gene3D" id="3.40.50.300">
    <property type="entry name" value="P-loop containing nucleotide triphosphate hydrolases"/>
    <property type="match status" value="2"/>
</dbReference>
<dbReference type="Pfam" id="PF12848">
    <property type="entry name" value="ABC_tran_Xtn"/>
    <property type="match status" value="1"/>
</dbReference>
<dbReference type="KEGG" id="acog:HWD57_22975"/>
<evidence type="ECO:0000256" key="4">
    <source>
        <dbReference type="ARBA" id="ARBA00022840"/>
    </source>
</evidence>
<reference evidence="9 11" key="1">
    <citation type="submission" date="2014-02" db="EMBL/GenBank/DDBJ databases">
        <title>Expanding our view of genomic diversity in Candidatus Accumulibacter clades.</title>
        <authorList>
            <person name="Skennerton C.T."/>
            <person name="Barr J.J."/>
            <person name="Slater F.R."/>
            <person name="Bond P.L."/>
            <person name="Tyson G.W."/>
        </authorList>
    </citation>
    <scope>NUCLEOTIDE SEQUENCE [LARGE SCALE GENOMIC DNA]</scope>
    <source>
        <strain evidence="11">SK-02</strain>
    </source>
</reference>
<comment type="similarity">
    <text evidence="5">Belongs to the ABC transporter superfamily. ABCF family. YbiT subfamily.</text>
</comment>
<gene>
    <name evidence="9" type="primary">yheS_1</name>
    <name evidence="9" type="ORF">AW06_001875</name>
    <name evidence="10" type="ORF">HWD57_22975</name>
</gene>
<feature type="domain" description="ABC transporter" evidence="8">
    <location>
        <begin position="322"/>
        <end position="539"/>
    </location>
</feature>
<dbReference type="InterPro" id="IPR027417">
    <property type="entry name" value="P-loop_NTPase"/>
</dbReference>
<keyword evidence="1" id="KW-0472">Membrane</keyword>
<dbReference type="SUPFAM" id="SSF52540">
    <property type="entry name" value="P-loop containing nucleoside triphosphate hydrolases"/>
    <property type="match status" value="2"/>
</dbReference>